<dbReference type="InterPro" id="IPR036188">
    <property type="entry name" value="FAD/NAD-bd_sf"/>
</dbReference>
<dbReference type="SUPFAM" id="SSF51905">
    <property type="entry name" value="FAD/NAD(P)-binding domain"/>
    <property type="match status" value="1"/>
</dbReference>
<proteinExistence type="inferred from homology"/>
<evidence type="ECO:0000256" key="3">
    <source>
        <dbReference type="ARBA" id="ARBA00003842"/>
    </source>
</evidence>
<dbReference type="EMBL" id="RSCE01000007">
    <property type="protein sequence ID" value="RSH81240.1"/>
    <property type="molecule type" value="Genomic_DNA"/>
</dbReference>
<protein>
    <recommendedName>
        <fullName evidence="6 13">Long-chain-alcohol oxidase</fullName>
        <ecNumber evidence="6 13">1.1.3.20</ecNumber>
    </recommendedName>
</protein>
<dbReference type="Gene3D" id="3.50.50.60">
    <property type="entry name" value="FAD/NAD(P)-binding domain"/>
    <property type="match status" value="2"/>
</dbReference>
<keyword evidence="12" id="KW-0472">Membrane</keyword>
<sequence>MAAKTFTADELETLYSIFDTVIPGVSVEDLHKLNPHLKDDVDAETVAAFAAEVPSQNAQYRDCVENFLPRHINDGKFAELKQVLSLLRSRVAMLVLTQSTVLFHQRTVEQREALLLSWKASRIATLRRIYDSMAKLGNSVYMRSSDLGHKAMCYQPTPTESLASGHYPFKFSTTNDLDNVVLDAIIVGSGSGGGVVAKMLAEAGLKVLVIEKGQHFDLAGPAFTEAQSLDKMYDAAAVVTNDYGDVALVSGKTFGGGSAVNWAASLQPPASVRRDWATTYGLPYFQTTEFQSDLDAVFEQMGVSQPTSQNVANSLLLEGARRLGFQHAAVPQNNGNGVHLCNHDCANGCRSGGKKGGVHSWLVDAAKAGAYFMEDASVRSIIFGPKHQATGVILRFSDGREATLMAPRIVVAGGSIESPALLLRSKVPNNRVGQSIYLHPTNYLYAVMPQRTFPTDGQILTSVVGEYANLTPSGHGVRIETGIMQPGIGMSLLQWMGGAEHKARLTKHSHMAGLIAICRDRNSGKVRLDANGEAIVDYTVSPFDSRSIVTGTIAGAECMKEMGAEEIIVAARGVPSWKKGEDFDAWKRIVNATPPGGYGSAHQMASNRMAATASQGACDPNGALYGVQGVWVADASVLPSASGVNPMISTMAVARKVGRSILEDAQPAKAKL</sequence>
<comment type="cofactor">
    <cofactor evidence="2">
        <name>FAD</name>
        <dbReference type="ChEBI" id="CHEBI:57692"/>
    </cofactor>
</comment>
<keyword evidence="11 13" id="KW-0560">Oxidoreductase</keyword>
<evidence type="ECO:0000256" key="8">
    <source>
        <dbReference type="ARBA" id="ARBA00022692"/>
    </source>
</evidence>
<gene>
    <name evidence="17" type="ORF">EHS24_008677</name>
</gene>
<evidence type="ECO:0000256" key="7">
    <source>
        <dbReference type="ARBA" id="ARBA00022630"/>
    </source>
</evidence>
<dbReference type="Pfam" id="PF05199">
    <property type="entry name" value="GMC_oxred_C"/>
    <property type="match status" value="1"/>
</dbReference>
<keyword evidence="9" id="KW-0274">FAD</keyword>
<evidence type="ECO:0000256" key="5">
    <source>
        <dbReference type="ARBA" id="ARBA00010790"/>
    </source>
</evidence>
<dbReference type="Proteomes" id="UP000279236">
    <property type="component" value="Unassembled WGS sequence"/>
</dbReference>
<dbReference type="Pfam" id="PF13450">
    <property type="entry name" value="NAD_binding_8"/>
    <property type="match status" value="1"/>
</dbReference>
<keyword evidence="7" id="KW-0285">Flavoprotein</keyword>
<evidence type="ECO:0000256" key="2">
    <source>
        <dbReference type="ARBA" id="ARBA00001974"/>
    </source>
</evidence>
<evidence type="ECO:0000259" key="15">
    <source>
        <dbReference type="Pfam" id="PF00732"/>
    </source>
</evidence>
<evidence type="ECO:0000256" key="11">
    <source>
        <dbReference type="ARBA" id="ARBA00023002"/>
    </source>
</evidence>
<comment type="function">
    <text evidence="3">Long-chain fatty alcohol oxidase involved in the omega-oxidation pathway of lipid degradation.</text>
</comment>
<evidence type="ECO:0000256" key="14">
    <source>
        <dbReference type="PIRSR" id="PIRSR028937-1"/>
    </source>
</evidence>
<feature type="domain" description="Glucose-methanol-choline oxidoreductase N-terminal" evidence="15">
    <location>
        <begin position="230"/>
        <end position="440"/>
    </location>
</feature>
<dbReference type="InterPro" id="IPR007867">
    <property type="entry name" value="GMC_OxRtase_C"/>
</dbReference>
<comment type="catalytic activity">
    <reaction evidence="1 13">
        <text>a long-chain primary fatty alcohol + O2 = a long-chain fatty aldehyde + H2O2</text>
        <dbReference type="Rhea" id="RHEA:22756"/>
        <dbReference type="ChEBI" id="CHEBI:15379"/>
        <dbReference type="ChEBI" id="CHEBI:16240"/>
        <dbReference type="ChEBI" id="CHEBI:17176"/>
        <dbReference type="ChEBI" id="CHEBI:77396"/>
        <dbReference type="EC" id="1.1.3.20"/>
    </reaction>
</comment>
<comment type="subcellular location">
    <subcellularLocation>
        <location evidence="4">Membrane</location>
    </subcellularLocation>
</comment>
<evidence type="ECO:0000256" key="13">
    <source>
        <dbReference type="PIRNR" id="PIRNR028937"/>
    </source>
</evidence>
<evidence type="ECO:0000256" key="9">
    <source>
        <dbReference type="ARBA" id="ARBA00022827"/>
    </source>
</evidence>
<dbReference type="InterPro" id="IPR000172">
    <property type="entry name" value="GMC_OxRdtase_N"/>
</dbReference>
<dbReference type="STRING" id="105984.A0A427XQY5"/>
<comment type="similarity">
    <text evidence="5 13">Belongs to the GMC oxidoreductase family.</text>
</comment>
<keyword evidence="10" id="KW-1133">Transmembrane helix</keyword>
<evidence type="ECO:0000256" key="4">
    <source>
        <dbReference type="ARBA" id="ARBA00004370"/>
    </source>
</evidence>
<dbReference type="GeneID" id="39593220"/>
<dbReference type="Pfam" id="PF00732">
    <property type="entry name" value="GMC_oxred_N"/>
    <property type="match status" value="1"/>
</dbReference>
<evidence type="ECO:0000256" key="12">
    <source>
        <dbReference type="ARBA" id="ARBA00023136"/>
    </source>
</evidence>
<comment type="caution">
    <text evidence="17">The sequence shown here is derived from an EMBL/GenBank/DDBJ whole genome shotgun (WGS) entry which is preliminary data.</text>
</comment>
<evidence type="ECO:0000256" key="1">
    <source>
        <dbReference type="ARBA" id="ARBA00000920"/>
    </source>
</evidence>
<keyword evidence="18" id="KW-1185">Reference proteome</keyword>
<dbReference type="RefSeq" id="XP_028475959.1">
    <property type="nucleotide sequence ID" value="XM_028623985.1"/>
</dbReference>
<dbReference type="InterPro" id="IPR012400">
    <property type="entry name" value="Long_Oxdase"/>
</dbReference>
<organism evidence="17 18">
    <name type="scientific">Apiotrichum porosum</name>
    <dbReference type="NCBI Taxonomy" id="105984"/>
    <lineage>
        <taxon>Eukaryota</taxon>
        <taxon>Fungi</taxon>
        <taxon>Dikarya</taxon>
        <taxon>Basidiomycota</taxon>
        <taxon>Agaricomycotina</taxon>
        <taxon>Tremellomycetes</taxon>
        <taxon>Trichosporonales</taxon>
        <taxon>Trichosporonaceae</taxon>
        <taxon>Apiotrichum</taxon>
    </lineage>
</organism>
<reference evidence="17 18" key="1">
    <citation type="submission" date="2018-11" db="EMBL/GenBank/DDBJ databases">
        <title>Genome sequence of Apiotrichum porosum DSM 27194.</title>
        <authorList>
            <person name="Aliyu H."/>
            <person name="Gorte O."/>
            <person name="Ochsenreither K."/>
        </authorList>
    </citation>
    <scope>NUCLEOTIDE SEQUENCE [LARGE SCALE GENOMIC DNA]</scope>
    <source>
        <strain evidence="17 18">DSM 27194</strain>
    </source>
</reference>
<name>A0A427XQY5_9TREE</name>
<dbReference type="GO" id="GO:0046577">
    <property type="term" value="F:long-chain-alcohol oxidase activity"/>
    <property type="evidence" value="ECO:0007669"/>
    <property type="project" value="UniProtKB-EC"/>
</dbReference>
<evidence type="ECO:0000256" key="10">
    <source>
        <dbReference type="ARBA" id="ARBA00022989"/>
    </source>
</evidence>
<dbReference type="EC" id="1.1.3.20" evidence="6 13"/>
<evidence type="ECO:0000313" key="18">
    <source>
        <dbReference type="Proteomes" id="UP000279236"/>
    </source>
</evidence>
<dbReference type="PANTHER" id="PTHR46056:SF12">
    <property type="entry name" value="LONG-CHAIN-ALCOHOL OXIDASE"/>
    <property type="match status" value="1"/>
</dbReference>
<dbReference type="PIRSF" id="PIRSF028937">
    <property type="entry name" value="Lg_Ch_AO"/>
    <property type="match status" value="1"/>
</dbReference>
<dbReference type="GO" id="GO:0050660">
    <property type="term" value="F:flavin adenine dinucleotide binding"/>
    <property type="evidence" value="ECO:0007669"/>
    <property type="project" value="InterPro"/>
</dbReference>
<feature type="domain" description="Glucose-methanol-choline oxidoreductase C-terminal" evidence="16">
    <location>
        <begin position="522"/>
        <end position="654"/>
    </location>
</feature>
<dbReference type="OrthoDB" id="269227at2759"/>
<feature type="active site" description="Proton acceptor" evidence="14">
    <location>
        <position position="602"/>
    </location>
</feature>
<dbReference type="AlphaFoldDB" id="A0A427XQY5"/>
<accession>A0A427XQY5</accession>
<dbReference type="PANTHER" id="PTHR46056">
    <property type="entry name" value="LONG-CHAIN-ALCOHOL OXIDASE"/>
    <property type="match status" value="1"/>
</dbReference>
<evidence type="ECO:0000313" key="17">
    <source>
        <dbReference type="EMBL" id="RSH81240.1"/>
    </source>
</evidence>
<evidence type="ECO:0000259" key="16">
    <source>
        <dbReference type="Pfam" id="PF05199"/>
    </source>
</evidence>
<keyword evidence="8" id="KW-0812">Transmembrane</keyword>
<evidence type="ECO:0000256" key="6">
    <source>
        <dbReference type="ARBA" id="ARBA00013125"/>
    </source>
</evidence>
<dbReference type="GO" id="GO:0016020">
    <property type="term" value="C:membrane"/>
    <property type="evidence" value="ECO:0007669"/>
    <property type="project" value="UniProtKB-SubCell"/>
</dbReference>